<dbReference type="EMBL" id="CP054926">
    <property type="protein sequence ID" value="QKW47062.1"/>
    <property type="molecule type" value="Genomic_DNA"/>
</dbReference>
<dbReference type="RefSeq" id="WP_176145232.1">
    <property type="nucleotide sequence ID" value="NZ_CP054926.1"/>
</dbReference>
<dbReference type="AlphaFoldDB" id="A0A7H8MY17"/>
<accession>A0A7H8MY17</accession>
<evidence type="ECO:0000313" key="3">
    <source>
        <dbReference type="Proteomes" id="UP000509345"/>
    </source>
</evidence>
<dbReference type="Proteomes" id="UP000509345">
    <property type="component" value="Chromosome"/>
</dbReference>
<organism evidence="2 3">
    <name type="scientific">Streptomyces microflavus</name>
    <name type="common">Streptomyces lipmanii</name>
    <dbReference type="NCBI Taxonomy" id="1919"/>
    <lineage>
        <taxon>Bacteria</taxon>
        <taxon>Bacillati</taxon>
        <taxon>Actinomycetota</taxon>
        <taxon>Actinomycetes</taxon>
        <taxon>Kitasatosporales</taxon>
        <taxon>Streptomycetaceae</taxon>
        <taxon>Streptomyces</taxon>
    </lineage>
</organism>
<dbReference type="GeneID" id="87636190"/>
<evidence type="ECO:0000256" key="1">
    <source>
        <dbReference type="SAM" id="MobiDB-lite"/>
    </source>
</evidence>
<protein>
    <submittedName>
        <fullName evidence="2">Uncharacterized protein</fullName>
    </submittedName>
</protein>
<gene>
    <name evidence="2" type="ORF">HUT09_33435</name>
</gene>
<sequence length="651" mass="67064">MTIDQAQDSPGSLNSPTSMDSLESLDSLDSLGRWTLRPGVSATVLHNGVHLRGWITSVTLEGGPGVPVLWARLAQVLSADGDRDGYAELVRAAPAGSPLRAALLTVIGQLHDHDLLVERSGEEPEGRAGQWLGAVADRPAAAAAALTRSRARVLCARPDGPLARTAARALDRAGIRTEPVEAADLPDGQVLLVADRGGEPSDSAREQGAGELAVAAGARAGVGFVTPVGSVAQARGDADGLAGRLRRWEVPGGAEHPGLPALLASSAAQRLVCAVAGLRDPSAEAGDARLLPGLPTALVAEQEPLRGEYRSWPGPLLVDADRVRPPAALRTLAEALARIPVLTDSRAGVLDEPEPGALPQLPAALVRCTTADGDLVSGAARADLARLDAVCRAAELRLGKGETGLTVGAGAEHARGRALRRAAIGQDAMTADPEGATADGRAGETAGPGIGYAHRITTVAWSPETARHPQALHWWSVLVRRLGVDAEVAVSRLDTGGGGVFRARVRGRTTADDAPVLLGTAVEASADDAVAFAALCAVVGFQMAADAPGARHLVTPSGASAALARSAEPAPWEDTGWTTEWLAEVAGRERDLQEALTGLTGWSPQPWEPPAGAHDDVHALRSALRQCGFPVLSARPASGAHPTHTPLEGLR</sequence>
<reference evidence="2 3" key="1">
    <citation type="submission" date="2020-06" db="EMBL/GenBank/DDBJ databases">
        <title>Genome mining for natural products.</title>
        <authorList>
            <person name="Zhang B."/>
            <person name="Shi J."/>
            <person name="Ge H."/>
        </authorList>
    </citation>
    <scope>NUCLEOTIDE SEQUENCE [LARGE SCALE GENOMIC DNA]</scope>
    <source>
        <strain evidence="2 3">NA06532</strain>
    </source>
</reference>
<evidence type="ECO:0000313" key="2">
    <source>
        <dbReference type="EMBL" id="QKW47062.1"/>
    </source>
</evidence>
<proteinExistence type="predicted"/>
<feature type="compositionally biased region" description="Polar residues" evidence="1">
    <location>
        <begin position="1"/>
        <end position="19"/>
    </location>
</feature>
<feature type="region of interest" description="Disordered" evidence="1">
    <location>
        <begin position="1"/>
        <end position="21"/>
    </location>
</feature>
<name>A0A7H8MY17_STRMI</name>